<protein>
    <submittedName>
        <fullName evidence="1">Uncharacterized protein</fullName>
    </submittedName>
</protein>
<comment type="caution">
    <text evidence="1">The sequence shown here is derived from an EMBL/GenBank/DDBJ whole genome shotgun (WGS) entry which is preliminary data.</text>
</comment>
<dbReference type="SUPFAM" id="SSF103088">
    <property type="entry name" value="OmpA-like"/>
    <property type="match status" value="1"/>
</dbReference>
<dbReference type="Gene3D" id="3.30.1330.60">
    <property type="entry name" value="OmpA-like domain"/>
    <property type="match status" value="1"/>
</dbReference>
<dbReference type="RefSeq" id="WP_100673045.1">
    <property type="nucleotide sequence ID" value="NZ_NJGD01000008.1"/>
</dbReference>
<sequence length="180" mass="20102">MSEITFYDRLGAAWQNNKVLATMVFTVALTLGAIKAYTEITDFAMSFSSRQRELDAFNNLVQPIYFKKRYARLAPGQELHLAQIAVKLEELKPNIIILKSHTDRVQPAPNTALSKTRGEWIAGHLRFYLDPVFRTEYVVIALGGSESSAADDDYSQRVNISISDDRSTLAGATIISTNAR</sequence>
<dbReference type="EMBL" id="NJGD01000008">
    <property type="protein sequence ID" value="PJR13989.1"/>
    <property type="molecule type" value="Genomic_DNA"/>
</dbReference>
<dbReference type="InterPro" id="IPR036737">
    <property type="entry name" value="OmpA-like_sf"/>
</dbReference>
<name>A0A2J0Z0E2_RHIML</name>
<evidence type="ECO:0000313" key="1">
    <source>
        <dbReference type="EMBL" id="PJR13989.1"/>
    </source>
</evidence>
<gene>
    <name evidence="1" type="ORF">CEJ86_19820</name>
</gene>
<accession>A0A2J0Z0E2</accession>
<reference evidence="1 2" key="1">
    <citation type="submission" date="2017-06" db="EMBL/GenBank/DDBJ databases">
        <title>Ensifer strains isolated from leguminous trees and herbs display diverse denitrification phenotypes with some acting as strong N2O sinks.</title>
        <authorList>
            <person name="Woliy K."/>
            <person name="Mania D."/>
            <person name="Bakken L.R."/>
            <person name="Frostegard A."/>
        </authorList>
    </citation>
    <scope>NUCLEOTIDE SEQUENCE [LARGE SCALE GENOMIC DNA]</scope>
    <source>
        <strain evidence="1 2">AC50a</strain>
    </source>
</reference>
<organism evidence="1 2">
    <name type="scientific">Rhizobium meliloti</name>
    <name type="common">Ensifer meliloti</name>
    <name type="synonym">Sinorhizobium meliloti</name>
    <dbReference type="NCBI Taxonomy" id="382"/>
    <lineage>
        <taxon>Bacteria</taxon>
        <taxon>Pseudomonadati</taxon>
        <taxon>Pseudomonadota</taxon>
        <taxon>Alphaproteobacteria</taxon>
        <taxon>Hyphomicrobiales</taxon>
        <taxon>Rhizobiaceae</taxon>
        <taxon>Sinorhizobium/Ensifer group</taxon>
        <taxon>Sinorhizobium</taxon>
    </lineage>
</organism>
<dbReference type="Proteomes" id="UP000231987">
    <property type="component" value="Unassembled WGS sequence"/>
</dbReference>
<dbReference type="AlphaFoldDB" id="A0A2J0Z0E2"/>
<evidence type="ECO:0000313" key="2">
    <source>
        <dbReference type="Proteomes" id="UP000231987"/>
    </source>
</evidence>
<proteinExistence type="predicted"/>